<feature type="domain" description="WRKY19-like zinc finger" evidence="1">
    <location>
        <begin position="238"/>
        <end position="261"/>
    </location>
</feature>
<evidence type="ECO:0000313" key="3">
    <source>
        <dbReference type="Proteomes" id="UP000054928"/>
    </source>
</evidence>
<proteinExistence type="predicted"/>
<feature type="domain" description="WRKY19-like zinc finger" evidence="1">
    <location>
        <begin position="118"/>
        <end position="141"/>
    </location>
</feature>
<dbReference type="AlphaFoldDB" id="A0A0P1A6E4"/>
<evidence type="ECO:0000259" key="1">
    <source>
        <dbReference type="Pfam" id="PF24906"/>
    </source>
</evidence>
<feature type="domain" description="WRKY19-like zinc finger" evidence="1">
    <location>
        <begin position="214"/>
        <end position="237"/>
    </location>
</feature>
<dbReference type="Pfam" id="PF24906">
    <property type="entry name" value="Zf_WRKY19"/>
    <property type="match status" value="5"/>
</dbReference>
<dbReference type="OMA" id="RGRCIAH"/>
<dbReference type="PANTHER" id="PTHR31827">
    <property type="entry name" value="EMB|CAB89363.1"/>
    <property type="match status" value="1"/>
</dbReference>
<dbReference type="GeneID" id="36395531"/>
<feature type="domain" description="WRKY19-like zinc finger" evidence="1">
    <location>
        <begin position="262"/>
        <end position="285"/>
    </location>
</feature>
<keyword evidence="3" id="KW-1185">Reference proteome</keyword>
<name>A0A0P1A6E4_PLAHL</name>
<accession>A0A0P1A6E4</accession>
<organism evidence="2 3">
    <name type="scientific">Plasmopara halstedii</name>
    <name type="common">Downy mildew of sunflower</name>
    <dbReference type="NCBI Taxonomy" id="4781"/>
    <lineage>
        <taxon>Eukaryota</taxon>
        <taxon>Sar</taxon>
        <taxon>Stramenopiles</taxon>
        <taxon>Oomycota</taxon>
        <taxon>Peronosporomycetes</taxon>
        <taxon>Peronosporales</taxon>
        <taxon>Peronosporaceae</taxon>
        <taxon>Plasmopara</taxon>
    </lineage>
</organism>
<dbReference type="Proteomes" id="UP000054928">
    <property type="component" value="Unassembled WGS sequence"/>
</dbReference>
<reference evidence="3" key="1">
    <citation type="submission" date="2014-09" db="EMBL/GenBank/DDBJ databases">
        <authorList>
            <person name="Sharma Rahul"/>
            <person name="Thines Marco"/>
        </authorList>
    </citation>
    <scope>NUCLEOTIDE SEQUENCE [LARGE SCALE GENOMIC DNA]</scope>
</reference>
<protein>
    <recommendedName>
        <fullName evidence="1">WRKY19-like zinc finger domain-containing protein</fullName>
    </recommendedName>
</protein>
<feature type="domain" description="WRKY19-like zinc finger" evidence="1">
    <location>
        <begin position="190"/>
        <end position="213"/>
    </location>
</feature>
<dbReference type="OrthoDB" id="77038at2759"/>
<sequence length="478" mass="51858">MKIIGLEMRTPNKSKRTLRQLDRAASHSLKDIKLNHAYFSETSSSSDDHEVEAHGRFSTCLKQIESEHLNVSHSPSNCTCSTVGRNLCVQHGGGRKCSHEGCKKHVASSGLCRSHGGGRRCQVPDCMSSAQSRGLCYVHGGGGRCQREGCGSSAKKGGYCIAHGGGHRCEVTGCTSSAVSGARCRAHGGGRRCAIQDCSSSAKTGGRCIAHGGGKRCTVEACTSSAQRLGLCKAHGGGRRCIVDNCANSAVSRGRCIAHGGGKRCVFEGCTTTARKGGFCFAHGGRSTLSMTGSRSRLTSSTFPPAHASLSKMHLWSSASECSIPALSLPPRRLLPPLDTMLMANRSDVLCRNTPIPPIRRPVVSFERDNRGSHESHMVHKDLHNPALVWQRSQPEMSDFHSRRQETPMLSSSSCSGYSWQRLQETIRHESRVHGITNDDDDLVFEDKTISKMDGNISSDDIWTRNRDLIMLQRTREI</sequence>
<dbReference type="PANTHER" id="PTHR31827:SF1">
    <property type="entry name" value="EMB|CAB89363.1"/>
    <property type="match status" value="1"/>
</dbReference>
<dbReference type="RefSeq" id="XP_024572519.1">
    <property type="nucleotide sequence ID" value="XM_024716623.1"/>
</dbReference>
<evidence type="ECO:0000313" key="2">
    <source>
        <dbReference type="EMBL" id="CEG36150.1"/>
    </source>
</evidence>
<dbReference type="STRING" id="4781.A0A0P1A6E4"/>
<dbReference type="EMBL" id="CCYD01000112">
    <property type="protein sequence ID" value="CEG36150.1"/>
    <property type="molecule type" value="Genomic_DNA"/>
</dbReference>
<dbReference type="InterPro" id="IPR056866">
    <property type="entry name" value="Znf_WRKY19"/>
</dbReference>